<organism evidence="2 3">
    <name type="scientific">Rhizobium loti</name>
    <name type="common">Mesorhizobium loti</name>
    <dbReference type="NCBI Taxonomy" id="381"/>
    <lineage>
        <taxon>Bacteria</taxon>
        <taxon>Pseudomonadati</taxon>
        <taxon>Pseudomonadota</taxon>
        <taxon>Alphaproteobacteria</taxon>
        <taxon>Hyphomicrobiales</taxon>
        <taxon>Phyllobacteriaceae</taxon>
        <taxon>Mesorhizobium</taxon>
    </lineage>
</organism>
<dbReference type="AlphaFoldDB" id="A0A1A5JAF8"/>
<protein>
    <recommendedName>
        <fullName evidence="4">Low affinity iron permease family protein</fullName>
    </recommendedName>
</protein>
<comment type="caution">
    <text evidence="2">The sequence shown here is derived from an EMBL/GenBank/DDBJ whole genome shotgun (WGS) entry which is preliminary data.</text>
</comment>
<sequence length="116" mass="12406">MDRPLYALAEFFSKPPGFYVMLAAALVCALLTSATLGTYIISISALCLTGVVLIQNYRDTAAMQAKLNEIIVALDTARNEVVGLEHASPKAIDAELKNIENRASTAPAHETTQPDA</sequence>
<keyword evidence="1" id="KW-0472">Membrane</keyword>
<reference evidence="3" key="1">
    <citation type="submission" date="2016-06" db="EMBL/GenBank/DDBJ databases">
        <title>NZP2037 Pacbio-Illumina hybrid assembly.</title>
        <authorList>
            <person name="Ramsay J.P."/>
        </authorList>
    </citation>
    <scope>NUCLEOTIDE SEQUENCE [LARGE SCALE GENOMIC DNA]</scope>
    <source>
        <strain evidence="3">R7ANS::ICEMlSym2042</strain>
    </source>
</reference>
<evidence type="ECO:0000313" key="3">
    <source>
        <dbReference type="Proteomes" id="UP000093748"/>
    </source>
</evidence>
<proteinExistence type="predicted"/>
<dbReference type="Pfam" id="PF04120">
    <property type="entry name" value="Iron_permease"/>
    <property type="match status" value="1"/>
</dbReference>
<accession>A0A1A5JAF8</accession>
<feature type="transmembrane region" description="Helical" evidence="1">
    <location>
        <begin position="20"/>
        <end position="53"/>
    </location>
</feature>
<evidence type="ECO:0000256" key="1">
    <source>
        <dbReference type="SAM" id="Phobius"/>
    </source>
</evidence>
<dbReference type="Proteomes" id="UP000093748">
    <property type="component" value="Unassembled WGS sequence"/>
</dbReference>
<dbReference type="RefSeq" id="WP_032931103.1">
    <property type="nucleotide sequence ID" value="NZ_LZTH01000003.1"/>
</dbReference>
<dbReference type="EMBL" id="LZTJ01000033">
    <property type="protein sequence ID" value="OBP70527.1"/>
    <property type="molecule type" value="Genomic_DNA"/>
</dbReference>
<name>A0A1A5JAF8_RHILI</name>
<dbReference type="GO" id="GO:0055085">
    <property type="term" value="P:transmembrane transport"/>
    <property type="evidence" value="ECO:0007669"/>
    <property type="project" value="InterPro"/>
</dbReference>
<evidence type="ECO:0008006" key="4">
    <source>
        <dbReference type="Google" id="ProtNLM"/>
    </source>
</evidence>
<dbReference type="OrthoDB" id="9811730at2"/>
<evidence type="ECO:0000313" key="2">
    <source>
        <dbReference type="EMBL" id="OBP70527.1"/>
    </source>
</evidence>
<gene>
    <name evidence="2" type="ORF">BAE39_23310</name>
</gene>
<dbReference type="InterPro" id="IPR007251">
    <property type="entry name" value="Iron_permease_Fet4"/>
</dbReference>
<dbReference type="GeneID" id="66682928"/>
<keyword evidence="1" id="KW-0812">Transmembrane</keyword>
<keyword evidence="1" id="KW-1133">Transmembrane helix</keyword>